<organism evidence="1">
    <name type="scientific">hydrothermal vent metagenome</name>
    <dbReference type="NCBI Taxonomy" id="652676"/>
    <lineage>
        <taxon>unclassified sequences</taxon>
        <taxon>metagenomes</taxon>
        <taxon>ecological metagenomes</taxon>
    </lineage>
</organism>
<reference evidence="1" key="1">
    <citation type="submission" date="2018-06" db="EMBL/GenBank/DDBJ databases">
        <authorList>
            <person name="Zhirakovskaya E."/>
        </authorList>
    </citation>
    <scope>NUCLEOTIDE SEQUENCE</scope>
</reference>
<accession>A0A3B0WD82</accession>
<dbReference type="Gene3D" id="2.170.130.10">
    <property type="entry name" value="TonB-dependent receptor, plug domain"/>
    <property type="match status" value="1"/>
</dbReference>
<sequence>MSLKLPSLLTLTTQSERQDQGALHFDDILLKTANVNVSGQSSQARHIQIRGIGQRDEYTVIAPPFLILLHK</sequence>
<proteinExistence type="predicted"/>
<dbReference type="EMBL" id="UOFC01000135">
    <property type="protein sequence ID" value="VAW47329.1"/>
    <property type="molecule type" value="Genomic_DNA"/>
</dbReference>
<dbReference type="AlphaFoldDB" id="A0A3B0WD82"/>
<name>A0A3B0WD82_9ZZZZ</name>
<protein>
    <submittedName>
        <fullName evidence="1">Uncharacterized protein</fullName>
    </submittedName>
</protein>
<evidence type="ECO:0000313" key="1">
    <source>
        <dbReference type="EMBL" id="VAW47329.1"/>
    </source>
</evidence>
<dbReference type="InterPro" id="IPR037066">
    <property type="entry name" value="Plug_dom_sf"/>
</dbReference>
<dbReference type="SUPFAM" id="SSF56935">
    <property type="entry name" value="Porins"/>
    <property type="match status" value="1"/>
</dbReference>
<gene>
    <name evidence="1" type="ORF">MNBD_GAMMA03-1019</name>
</gene>